<evidence type="ECO:0000256" key="6">
    <source>
        <dbReference type="ARBA" id="ARBA00023180"/>
    </source>
</evidence>
<evidence type="ECO:0000256" key="7">
    <source>
        <dbReference type="SAM" id="MobiDB-lite"/>
    </source>
</evidence>
<dbReference type="Pfam" id="PF12349">
    <property type="entry name" value="Sterol-sensing"/>
    <property type="match status" value="1"/>
</dbReference>
<comment type="subcellular location">
    <subcellularLocation>
        <location evidence="1">Membrane</location>
        <topology evidence="1">Multi-pass membrane protein</topology>
    </subcellularLocation>
</comment>
<feature type="compositionally biased region" description="Polar residues" evidence="7">
    <location>
        <begin position="1173"/>
        <end position="1211"/>
    </location>
</feature>
<feature type="domain" description="SSD" evidence="9">
    <location>
        <begin position="447"/>
        <end position="571"/>
    </location>
</feature>
<dbReference type="EMBL" id="LNIX01000003">
    <property type="protein sequence ID" value="OXA57451.1"/>
    <property type="molecule type" value="Genomic_DNA"/>
</dbReference>
<evidence type="ECO:0000256" key="1">
    <source>
        <dbReference type="ARBA" id="ARBA00004141"/>
    </source>
</evidence>
<gene>
    <name evidence="10" type="ORF">Fcan01_07357</name>
</gene>
<feature type="transmembrane region" description="Helical" evidence="8">
    <location>
        <begin position="1055"/>
        <end position="1077"/>
    </location>
</feature>
<dbReference type="GO" id="GO:0045879">
    <property type="term" value="P:negative regulation of smoothened signaling pathway"/>
    <property type="evidence" value="ECO:0007669"/>
    <property type="project" value="TreeGrafter"/>
</dbReference>
<feature type="transmembrane region" description="Helical" evidence="8">
    <location>
        <begin position="408"/>
        <end position="429"/>
    </location>
</feature>
<dbReference type="PROSITE" id="PS50156">
    <property type="entry name" value="SSD"/>
    <property type="match status" value="1"/>
</dbReference>
<dbReference type="GO" id="GO:0008158">
    <property type="term" value="F:hedgehog receptor activity"/>
    <property type="evidence" value="ECO:0007669"/>
    <property type="project" value="TreeGrafter"/>
</dbReference>
<protein>
    <submittedName>
        <fullName evidence="10">Protein patched</fullName>
    </submittedName>
</protein>
<feature type="transmembrane region" description="Helical" evidence="8">
    <location>
        <begin position="964"/>
        <end position="982"/>
    </location>
</feature>
<dbReference type="OMA" id="HLYDTEW"/>
<evidence type="ECO:0000256" key="5">
    <source>
        <dbReference type="ARBA" id="ARBA00023136"/>
    </source>
</evidence>
<dbReference type="PANTHER" id="PTHR46022">
    <property type="entry name" value="PROTEIN PATCHED"/>
    <property type="match status" value="1"/>
</dbReference>
<comment type="similarity">
    <text evidence="2">Belongs to the patched family.</text>
</comment>
<dbReference type="InterPro" id="IPR000731">
    <property type="entry name" value="SSD"/>
</dbReference>
<feature type="transmembrane region" description="Helical" evidence="8">
    <location>
        <begin position="480"/>
        <end position="500"/>
    </location>
</feature>
<evidence type="ECO:0000313" key="10">
    <source>
        <dbReference type="EMBL" id="OXA57451.1"/>
    </source>
</evidence>
<keyword evidence="3 8" id="KW-0812">Transmembrane</keyword>
<comment type="caution">
    <text evidence="10">The sequence shown here is derived from an EMBL/GenBank/DDBJ whole genome shotgun (WGS) entry which is preliminary data.</text>
</comment>
<feature type="transmembrane region" description="Helical" evidence="8">
    <location>
        <begin position="1083"/>
        <end position="1107"/>
    </location>
</feature>
<name>A0A226EL37_FOLCA</name>
<accession>A0A226EL37</accession>
<dbReference type="InterPro" id="IPR053958">
    <property type="entry name" value="HMGCR/SNAP/NPC1-like_SSD"/>
</dbReference>
<evidence type="ECO:0000256" key="4">
    <source>
        <dbReference type="ARBA" id="ARBA00022989"/>
    </source>
</evidence>
<dbReference type="SUPFAM" id="SSF82866">
    <property type="entry name" value="Multidrug efflux transporter AcrB transmembrane domain"/>
    <property type="match status" value="1"/>
</dbReference>
<dbReference type="OrthoDB" id="5873834at2759"/>
<dbReference type="GO" id="GO:0097108">
    <property type="term" value="F:hedgehog family protein binding"/>
    <property type="evidence" value="ECO:0007669"/>
    <property type="project" value="TreeGrafter"/>
</dbReference>
<sequence>MKSRNLERYPAWSDAQEALKYITKGKARGSKVGLWVRGESQQRFGFLGKWAGNRGGLVLFIGIIPLAILCLAIQQILLDTTLASLWTPDSGRLLQELNYVSRVSGLTTDTNEMLIQTPKENGHQSMLNPKALLEHLLVLQKALSVTTDLYEVTWSLKDLCYSANMVEFDIQFIDQIFEKIFPCVIITPLDCFWEGSKLLGPDFPIQIPAFQGPIKWTNLNPQELFMKAKLAGDASVAEFTYEILDGFMKRAGIGSGYQEKPCLNPQDPECPATAPNKGSRTPPDVASIMAQGCFGFAPRFMHWAPDLIIGGTVHNKSGQVIKAGGLMSTVQLMSSSELFEFFDKTWRLHHVEWTEPKAQAVLTAWQTRFALEVSQLTMDEDRSQQFNFYSFTPAGLDSVVESASQFSWSWGIARVVAVVITSAIVGVALGSSGGNEDPDAKVPWKVRMGLVFGGSMVALLGTAAGGGAACFLKIPFNVVSVQVLPYLTMAMVSQVFYILLYSQINSNSDAKSTLKKHGWSLMLGVVSSAVFIAAGALFPIPAVRSLALQGAIFVTIGSFALLLLYPAVCQMVLKRRKAPSPTIRNEVSMKTMNNIKGPGIPLVHVDKKSSEMSKEYFMKNNNVTMNNTSANNTKLNFEKFNEDPAMVDLEAGNQDSCETCAVKSWVDLYLLLINWKWFTGIVLLMYISVVIAAGVGISKLRLGLPITDVVPSHSAEWEFLTAQGKLFPVYHMKAVTKANFDYPSKQKLLHKFHETMSGLPWVIRDDNGGLPPMWLSLFRSWLLRLQEVFDQEWKLGYLHKDGWKEGASADGILSFKLAVQTGHMDHPVDVTQLPNTRLVNGDGEINPRAFYVYLTAWAWNDPLAYGSTAANMKPEPRSWVHNPEDKDLKIPKSAPIKYADITYLLRTSQEGDLPEQHQESQILAFVAEIRRICETFETRGLPVFPWGIPFRFYEQYLNLPMNSGIVLGLAAGMTCVILFFSLGFSLRPVAVVVTISLVTMSQIAGTVGWLGVGLNALPVEISLLGVSFIVFISIQIVVAFCCIPGTVLDRYAVSFNLVGPPCVQSLVLITLTALILYSPDFTFIFTHFTLLIAISSLFSLVNFLLLLPVLMTTIQPQCWLVGFSKIDPTLLAPLTPSPVVKRKSSKSSSGRSSSRSGGRSSRNNYPPPPYNLRGSNFNKGSYHSGRAPTSRTPSEHSLSTITEEPTSCATRRSTEVIVQPQVVVETFDRESSATKVSLNAKFKVEVHSSVHSNPHTCVNTSTNMSENSGTSGSTSSSGSFTSSSASSSTSSYNDKIPAED</sequence>
<reference evidence="10 11" key="1">
    <citation type="submission" date="2015-12" db="EMBL/GenBank/DDBJ databases">
        <title>The genome of Folsomia candida.</title>
        <authorList>
            <person name="Faddeeva A."/>
            <person name="Derks M.F."/>
            <person name="Anvar Y."/>
            <person name="Smit S."/>
            <person name="Van Straalen N."/>
            <person name="Roelofs D."/>
        </authorList>
    </citation>
    <scope>NUCLEOTIDE SEQUENCE [LARGE SCALE GENOMIC DNA]</scope>
    <source>
        <strain evidence="10 11">VU population</strain>
        <tissue evidence="10">Whole body</tissue>
    </source>
</reference>
<dbReference type="GO" id="GO:0005886">
    <property type="term" value="C:plasma membrane"/>
    <property type="evidence" value="ECO:0007669"/>
    <property type="project" value="TreeGrafter"/>
</dbReference>
<keyword evidence="5 8" id="KW-0472">Membrane</keyword>
<dbReference type="Proteomes" id="UP000198287">
    <property type="component" value="Unassembled WGS sequence"/>
</dbReference>
<evidence type="ECO:0000256" key="3">
    <source>
        <dbReference type="ARBA" id="ARBA00022692"/>
    </source>
</evidence>
<evidence type="ECO:0000256" key="2">
    <source>
        <dbReference type="ARBA" id="ARBA00005585"/>
    </source>
</evidence>
<dbReference type="GO" id="GO:0005119">
    <property type="term" value="F:smoothened binding"/>
    <property type="evidence" value="ECO:0007669"/>
    <property type="project" value="TreeGrafter"/>
</dbReference>
<keyword evidence="4 8" id="KW-1133">Transmembrane helix</keyword>
<dbReference type="STRING" id="158441.A0A226EL37"/>
<feature type="transmembrane region" description="Helical" evidence="8">
    <location>
        <begin position="450"/>
        <end position="474"/>
    </location>
</feature>
<feature type="transmembrane region" description="Helical" evidence="8">
    <location>
        <begin position="1021"/>
        <end position="1043"/>
    </location>
</feature>
<evidence type="ECO:0000256" key="8">
    <source>
        <dbReference type="SAM" id="Phobius"/>
    </source>
</evidence>
<evidence type="ECO:0000313" key="11">
    <source>
        <dbReference type="Proteomes" id="UP000198287"/>
    </source>
</evidence>
<feature type="transmembrane region" description="Helical" evidence="8">
    <location>
        <begin position="57"/>
        <end position="78"/>
    </location>
</feature>
<proteinExistence type="inferred from homology"/>
<feature type="region of interest" description="Disordered" evidence="7">
    <location>
        <begin position="1252"/>
        <end position="1300"/>
    </location>
</feature>
<feature type="region of interest" description="Disordered" evidence="7">
    <location>
        <begin position="1137"/>
        <end position="1212"/>
    </location>
</feature>
<keyword evidence="11" id="KW-1185">Reference proteome</keyword>
<feature type="transmembrane region" description="Helical" evidence="8">
    <location>
        <begin position="989"/>
        <end position="1009"/>
    </location>
</feature>
<dbReference type="PANTHER" id="PTHR46022:SF1">
    <property type="entry name" value="PROTEIN PATCHED"/>
    <property type="match status" value="1"/>
</dbReference>
<feature type="transmembrane region" description="Helical" evidence="8">
    <location>
        <begin position="677"/>
        <end position="697"/>
    </location>
</feature>
<feature type="transmembrane region" description="Helical" evidence="8">
    <location>
        <begin position="546"/>
        <end position="568"/>
    </location>
</feature>
<keyword evidence="6" id="KW-0325">Glycoprotein</keyword>
<evidence type="ECO:0000259" key="9">
    <source>
        <dbReference type="PROSITE" id="PS50156"/>
    </source>
</evidence>
<feature type="compositionally biased region" description="Low complexity" evidence="7">
    <location>
        <begin position="1146"/>
        <end position="1164"/>
    </location>
</feature>
<feature type="compositionally biased region" description="Low complexity" evidence="7">
    <location>
        <begin position="1259"/>
        <end position="1291"/>
    </location>
</feature>
<organism evidence="10 11">
    <name type="scientific">Folsomia candida</name>
    <name type="common">Springtail</name>
    <dbReference type="NCBI Taxonomy" id="158441"/>
    <lineage>
        <taxon>Eukaryota</taxon>
        <taxon>Metazoa</taxon>
        <taxon>Ecdysozoa</taxon>
        <taxon>Arthropoda</taxon>
        <taxon>Hexapoda</taxon>
        <taxon>Collembola</taxon>
        <taxon>Entomobryomorpha</taxon>
        <taxon>Isotomoidea</taxon>
        <taxon>Isotomidae</taxon>
        <taxon>Proisotominae</taxon>
        <taxon>Folsomia</taxon>
    </lineage>
</organism>
<feature type="transmembrane region" description="Helical" evidence="8">
    <location>
        <begin position="521"/>
        <end position="540"/>
    </location>
</feature>